<dbReference type="InterPro" id="IPR001647">
    <property type="entry name" value="HTH_TetR"/>
</dbReference>
<dbReference type="Gene3D" id="1.10.10.60">
    <property type="entry name" value="Homeodomain-like"/>
    <property type="match status" value="1"/>
</dbReference>
<gene>
    <name evidence="7" type="ORF">WP8S17C03_21020</name>
</gene>
<dbReference type="InterPro" id="IPR036271">
    <property type="entry name" value="Tet_transcr_reg_TetR-rel_C_sf"/>
</dbReference>
<evidence type="ECO:0000256" key="2">
    <source>
        <dbReference type="ARBA" id="ARBA00023125"/>
    </source>
</evidence>
<dbReference type="InterPro" id="IPR009057">
    <property type="entry name" value="Homeodomain-like_sf"/>
</dbReference>
<dbReference type="PANTHER" id="PTHR30055:SF148">
    <property type="entry name" value="TETR-FAMILY TRANSCRIPTIONAL REGULATOR"/>
    <property type="match status" value="1"/>
</dbReference>
<dbReference type="GO" id="GO:0003700">
    <property type="term" value="F:DNA-binding transcription factor activity"/>
    <property type="evidence" value="ECO:0007669"/>
    <property type="project" value="TreeGrafter"/>
</dbReference>
<dbReference type="AlphaFoldDB" id="A0A6S5RM24"/>
<dbReference type="PROSITE" id="PS50977">
    <property type="entry name" value="HTH_TETR_2"/>
    <property type="match status" value="1"/>
</dbReference>
<organism evidence="7 8">
    <name type="scientific">Metapseudomonas otitidis</name>
    <dbReference type="NCBI Taxonomy" id="319939"/>
    <lineage>
        <taxon>Bacteria</taxon>
        <taxon>Pseudomonadati</taxon>
        <taxon>Pseudomonadota</taxon>
        <taxon>Gammaproteobacteria</taxon>
        <taxon>Pseudomonadales</taxon>
        <taxon>Pseudomonadaceae</taxon>
        <taxon>Metapseudomonas</taxon>
    </lineage>
</organism>
<evidence type="ECO:0000256" key="4">
    <source>
        <dbReference type="PROSITE-ProRule" id="PRU00335"/>
    </source>
</evidence>
<dbReference type="Pfam" id="PF16859">
    <property type="entry name" value="TetR_C_11"/>
    <property type="match status" value="1"/>
</dbReference>
<evidence type="ECO:0000256" key="3">
    <source>
        <dbReference type="ARBA" id="ARBA00023163"/>
    </source>
</evidence>
<dbReference type="SUPFAM" id="SSF48498">
    <property type="entry name" value="Tetracyclin repressor-like, C-terminal domain"/>
    <property type="match status" value="1"/>
</dbReference>
<accession>A0A6S5RM24</accession>
<evidence type="ECO:0000313" key="7">
    <source>
        <dbReference type="EMBL" id="BBT16053.1"/>
    </source>
</evidence>
<feature type="region of interest" description="Disordered" evidence="5">
    <location>
        <begin position="1"/>
        <end position="26"/>
    </location>
</feature>
<protein>
    <submittedName>
        <fullName evidence="7">TetR family transcriptional regulator</fullName>
    </submittedName>
</protein>
<dbReference type="Pfam" id="PF00440">
    <property type="entry name" value="TetR_N"/>
    <property type="match status" value="1"/>
</dbReference>
<feature type="DNA-binding region" description="H-T-H motif" evidence="4">
    <location>
        <begin position="53"/>
        <end position="72"/>
    </location>
</feature>
<keyword evidence="3" id="KW-0804">Transcription</keyword>
<name>A0A6S5RM24_9GAMM</name>
<evidence type="ECO:0000256" key="1">
    <source>
        <dbReference type="ARBA" id="ARBA00023015"/>
    </source>
</evidence>
<dbReference type="Gene3D" id="1.10.357.10">
    <property type="entry name" value="Tetracycline Repressor, domain 2"/>
    <property type="match status" value="1"/>
</dbReference>
<evidence type="ECO:0000259" key="6">
    <source>
        <dbReference type="PROSITE" id="PS50977"/>
    </source>
</evidence>
<reference evidence="7 8" key="1">
    <citation type="submission" date="2019-12" db="EMBL/GenBank/DDBJ databases">
        <title>complete genome sequences of Pseudomonas otitidis str. WP8-S17-CRE-03 isolated from wastewater treatment plant effluent.</title>
        <authorList>
            <person name="Sekizuka T."/>
            <person name="Itokawa K."/>
            <person name="Yatsu K."/>
            <person name="Inamine Y."/>
            <person name="Kuroda M."/>
        </authorList>
    </citation>
    <scope>NUCLEOTIDE SEQUENCE [LARGE SCALE GENOMIC DNA]</scope>
    <source>
        <strain evidence="7 8">WP8-S17-CRE-03</strain>
    </source>
</reference>
<dbReference type="GO" id="GO:0000976">
    <property type="term" value="F:transcription cis-regulatory region binding"/>
    <property type="evidence" value="ECO:0007669"/>
    <property type="project" value="TreeGrafter"/>
</dbReference>
<keyword evidence="1" id="KW-0805">Transcription regulation</keyword>
<proteinExistence type="predicted"/>
<dbReference type="PANTHER" id="PTHR30055">
    <property type="entry name" value="HTH-TYPE TRANSCRIPTIONAL REGULATOR RUTR"/>
    <property type="match status" value="1"/>
</dbReference>
<sequence>MDHPMKEPPPHVEEPPGAPPKRIRTGGRSARVLEQVVAAARDELREHGAVAFSIPRVAKRAGVHVASVYRRWPDVNELIAFTANRYVDQLVPVPDSGSLMGDVSLLLQGTRAFLCDPLGATLVGQAFSLSGEGANRALIRLYWSKRAAAHRAVFERAVARGELHGEVDPEVVVEMLVGPLYIRHFLSQGAISDDYLRTLAERVLAPMLVPRG</sequence>
<dbReference type="SUPFAM" id="SSF46689">
    <property type="entry name" value="Homeodomain-like"/>
    <property type="match status" value="1"/>
</dbReference>
<feature type="domain" description="HTH tetR-type" evidence="6">
    <location>
        <begin position="30"/>
        <end position="90"/>
    </location>
</feature>
<dbReference type="EMBL" id="AP022213">
    <property type="protein sequence ID" value="BBT16053.1"/>
    <property type="molecule type" value="Genomic_DNA"/>
</dbReference>
<keyword evidence="2 4" id="KW-0238">DNA-binding</keyword>
<dbReference type="InterPro" id="IPR011075">
    <property type="entry name" value="TetR_C"/>
</dbReference>
<evidence type="ECO:0000256" key="5">
    <source>
        <dbReference type="SAM" id="MobiDB-lite"/>
    </source>
</evidence>
<dbReference type="Proteomes" id="UP000515591">
    <property type="component" value="Chromosome"/>
</dbReference>
<feature type="compositionally biased region" description="Basic and acidic residues" evidence="5">
    <location>
        <begin position="1"/>
        <end position="14"/>
    </location>
</feature>
<evidence type="ECO:0000313" key="8">
    <source>
        <dbReference type="Proteomes" id="UP000515591"/>
    </source>
</evidence>
<dbReference type="InterPro" id="IPR050109">
    <property type="entry name" value="HTH-type_TetR-like_transc_reg"/>
</dbReference>